<keyword evidence="12" id="KW-1185">Reference proteome</keyword>
<dbReference type="SMART" id="SM00825">
    <property type="entry name" value="PKS_KS"/>
    <property type="match status" value="1"/>
</dbReference>
<dbReference type="SUPFAM" id="SSF52151">
    <property type="entry name" value="FabD/lysophospholipase-like"/>
    <property type="match status" value="1"/>
</dbReference>
<evidence type="ECO:0000256" key="6">
    <source>
        <dbReference type="ARBA" id="ARBA00054155"/>
    </source>
</evidence>
<sequence>MNALVQQISQMSPLKVALATQQLASKMALVNAEPIAVIGMGCRFPGGANNPELYWQLLKEGKDAVVEMPADRWDIKAYYDADPEAPGKMSVRHGGFLDHVDTFDAQFFGISPREAAVLDPQQRLLLEVSWEALENARILPSTLHNSPTGVYVGITTSEYEKLCLQSDISLQTDNTHVAYMGTGNDTCAAAGRLSYSLGLTGPSMSVNTACSSSLVATHLACESLRHRTSNLALAGGVNLTLIPDIYVVFSKAGMLSPDGRCKSFDADANGYVRGEGCGILVLKRLSDAVADGDNVLAVIRGSAVNQDGRSSGLTVPNGPSQQAVIKQALDNSGIKPSQVSYIEAHGTGTSLGDPIEVGALGAVFREGREHPLLLGSAKTNIGHLESGAGAAGLIKTILALQHGEIPPNLHFNTPSPHIAWDSLPIKVVTELTPWPTERRIAGVSSFGYSGTNAHFVLEAAPDLQQTPESTMDRPRHLLTLTARTKEALFAQALNYGHFLQSENSTPLADICWTANTRRTAFSHRLAVAADTQELLSEQLSAFAKGSTSTVVSNSGTDSHLEKVAFLFTGQGSQYTGMGRELYDSQPTFRKALDRCDALLKPHLEHRLLDILYPDRPSSSAAPELINETAYTQPALFALEYALASLWQSWGVQPDVMIGHSVGEYSAACIAGIFSLEDGLRLIAARGRLMQALPHNGGMMAIRADEARVAELIKPYSETVSLATINGPQSVVIAGEIHALQAIAEQFSAQGVETRPLTVSHAFHSPLMDPMLAEFEAIAATVSYHPPQIGIVSNVTGQLVTQDMCHASYWVQHIRDAVRFNAGMETLEAIGSTIFLEIGPQPTLLGMGRQCVTTDSAVWLPSLRSNRADWQQMLDSLGELFVRGIAIDWQGFDSDYVRHSVNLPTYPFQRQRHWLPTPATKKASAGQLRPLVDKLVQSSLIKETLLETEFSTVALPFLADHRVFDEVVVPGASHIAMLLSGAELMGLSACQLEDVVFPAPLILPEAQARTVQVVLSPEGNVQDSQDRAYTFQLISTADGDSITHATGHLTALLSADRATVALATLQARCQDSISPESLYQTAAEQYIVFGPSFRWLSGLWRGDGEALAQLTLPEAIGNLEGYCLHPGLLDACFQAAGVTLDDSASSDTLLPFMLNSLTLYAIPKGTLWWCHVVQVGKYSWDINLTDASGQALMAIKGFEMRKAPRDALLRRQQADWLYELAWQPKPLTEQSVTDASGRWLIFTDTDGLGDRLAEQLRDNWQSCVLVNAGETYTTSAPPQTLADVHTFVINPTVALDFQRLLNDAFISTGTACRGIIYLWSTVVQQQASDITNIAQRLSVGVLHLVQAVRSLNVDTKLWFVTRGGQAVGGESSLQPAQAAVWGLGRSLAIEQAELSCVCLDLPPEQTLTSTLTSIAALMAELSANDGEDQIAWRAGTRYVARLHKHQPPTPQSLEQPDTPFRVQLAAYGSPDELHLVPITRREPALHEVEIAVKASALNFRDVLNSLGMLKDYYADVLGINRAEDVPLGFECAGRIVAIGTQVTGFKVGDEVVAATEGSFASFVTVDAALIAHKPSIISLEAAAGVPTAFLTAYYGLQALAQLKPGERVLIHAASGGVGQAAVQLAKSLGAIVFATASPSKWAALKAQGIPYVMNSRSLDFAEEIRQLTQGEGVHVVLNSLNGDFITKSFEVLAHNGRFVEIGKIGVWAAEKVADLRPDAQYYPFDLGEVTTADPSLMTTMLAEVMHGFETGTLVPLPHTVFPVTEVADAYRYMQQTKHIGKVVLSFETASATAIHPEASYIITGGLGGLGLKVAQYLAGQGARHLVLASRTGATSPSAQSVLQELAELGVSVSVVKADVAQADDVSHLLATAQAHAPLRGIIHAAGLIDDASVLQQTPERFASVMAPKVQGTWLLHTQTQHLPLDFFICFSSIASLMGSPGQTNYAAANAVVDLLMHQRRTLGLPAMSINWGPWAETGMAAHLSFDDEGLDKIAPDAGIQVLADLMQRPMQQSPVQVGVFPMNWSVFMQQFSQDKLPPFVSQMQRKQVQHSKPAVGSDVLQQLQNTPVAGRLGLLVTYIGEQLNQVLGLPSSQALSSEQRWNELGLDSLMTVELKNRLNRALSVSIPLETIMQEATTQLLANMIFDRLDDIKPPTKNQSDTPVAGEDGYAKNAASLDAEVATLRLVPQTYVTATEQRDRQVFIDGQWRCDFASCNYLGLDLHPEVISSIPAAVAQWGVHPSWTRAVASPVLYSDLEQGLSELLDAPNTLIFPSVHLLHFGVLPLLAGFNGVIFKDNAAHHSIYEACLRAQADGTQWVEFGHNDLADLEKKLARYRLEQSKIIAIDGVYSMSGGFPQLREMAQLAKQYNAVIYIDDAHGLGVIGENPDAAMPYGYGGRGIVKYFGLDYVEDRIIYVAALSKSFSSYAAVITCFDDAMKARLGLASTFVFSGPSPVASLASAIAGLKVNRVEGDQKRRHIYQLTHKLVAAAKAIGYEVDNENDFPIVSIVIGNVEQVTEACKLLWQYKLLITPAVYPVVPLHRNLARFSITASNTDAEIDQAIKGLQAVWDMIHATTSGQVG</sequence>
<dbReference type="Pfam" id="PF14765">
    <property type="entry name" value="PS-DH"/>
    <property type="match status" value="1"/>
</dbReference>
<feature type="active site" description="Proton donor; for dehydratase activity" evidence="7">
    <location>
        <position position="1129"/>
    </location>
</feature>
<dbReference type="Proteomes" id="UP000195667">
    <property type="component" value="Unassembled WGS sequence"/>
</dbReference>
<dbReference type="GO" id="GO:0005737">
    <property type="term" value="C:cytoplasm"/>
    <property type="evidence" value="ECO:0007669"/>
    <property type="project" value="TreeGrafter"/>
</dbReference>
<protein>
    <submittedName>
        <fullName evidence="11">JamL</fullName>
    </submittedName>
</protein>
<accession>A0A1R4HIU4</accession>
<dbReference type="CDD" id="cd00833">
    <property type="entry name" value="PKS"/>
    <property type="match status" value="1"/>
</dbReference>
<dbReference type="Pfam" id="PF00109">
    <property type="entry name" value="ketoacyl-synt"/>
    <property type="match status" value="1"/>
</dbReference>
<dbReference type="InterPro" id="IPR011032">
    <property type="entry name" value="GroES-like_sf"/>
</dbReference>
<dbReference type="InterPro" id="IPR020806">
    <property type="entry name" value="PKS_PP-bd"/>
</dbReference>
<dbReference type="InterPro" id="IPR049552">
    <property type="entry name" value="PKS_DH_N"/>
</dbReference>
<dbReference type="OrthoDB" id="9778690at2"/>
<dbReference type="InterPro" id="IPR036736">
    <property type="entry name" value="ACP-like_sf"/>
</dbReference>
<dbReference type="SUPFAM" id="SSF47336">
    <property type="entry name" value="ACP-like"/>
    <property type="match status" value="1"/>
</dbReference>
<dbReference type="InterPro" id="IPR014030">
    <property type="entry name" value="Ketoacyl_synth_N"/>
</dbReference>
<dbReference type="Pfam" id="PF21394">
    <property type="entry name" value="Beta-ketacyl_N"/>
    <property type="match status" value="1"/>
</dbReference>
<name>A0A1R4HIU4_9GAMM</name>
<dbReference type="InterPro" id="IPR020807">
    <property type="entry name" value="PKS_DH"/>
</dbReference>
<feature type="domain" description="PKS/mFAS DH" evidence="10">
    <location>
        <begin position="928"/>
        <end position="1208"/>
    </location>
</feature>
<dbReference type="InterPro" id="IPR015424">
    <property type="entry name" value="PyrdxlP-dep_Trfase"/>
</dbReference>
<dbReference type="GO" id="GO:0030170">
    <property type="term" value="F:pyridoxal phosphate binding"/>
    <property type="evidence" value="ECO:0007669"/>
    <property type="project" value="InterPro"/>
</dbReference>
<dbReference type="InterPro" id="IPR020843">
    <property type="entry name" value="ER"/>
</dbReference>
<dbReference type="InterPro" id="IPR057326">
    <property type="entry name" value="KR_dom"/>
</dbReference>
<keyword evidence="4" id="KW-0808">Transferase</keyword>
<dbReference type="Gene3D" id="3.10.129.110">
    <property type="entry name" value="Polyketide synthase dehydratase"/>
    <property type="match status" value="1"/>
</dbReference>
<dbReference type="Pfam" id="PF13602">
    <property type="entry name" value="ADH_zinc_N_2"/>
    <property type="match status" value="1"/>
</dbReference>
<dbReference type="Gene3D" id="3.40.640.10">
    <property type="entry name" value="Type I PLP-dependent aspartate aminotransferase-like (Major domain)"/>
    <property type="match status" value="1"/>
</dbReference>
<dbReference type="InterPro" id="IPR013968">
    <property type="entry name" value="PKS_KR"/>
</dbReference>
<dbReference type="GO" id="GO:0006633">
    <property type="term" value="P:fatty acid biosynthetic process"/>
    <property type="evidence" value="ECO:0007669"/>
    <property type="project" value="TreeGrafter"/>
</dbReference>
<dbReference type="Gene3D" id="3.30.70.3290">
    <property type="match status" value="1"/>
</dbReference>
<dbReference type="SMART" id="SM00826">
    <property type="entry name" value="PKS_DH"/>
    <property type="match status" value="1"/>
</dbReference>
<organism evidence="11 12">
    <name type="scientific">Crenothrix polyspora</name>
    <dbReference type="NCBI Taxonomy" id="360316"/>
    <lineage>
        <taxon>Bacteria</taxon>
        <taxon>Pseudomonadati</taxon>
        <taxon>Pseudomonadota</taxon>
        <taxon>Gammaproteobacteria</taxon>
        <taxon>Methylococcales</taxon>
        <taxon>Crenotrichaceae</taxon>
        <taxon>Crenothrix</taxon>
    </lineage>
</organism>
<evidence type="ECO:0000259" key="8">
    <source>
        <dbReference type="PROSITE" id="PS50075"/>
    </source>
</evidence>
<evidence type="ECO:0000256" key="5">
    <source>
        <dbReference type="ARBA" id="ARBA00023268"/>
    </source>
</evidence>
<dbReference type="EMBL" id="FUKI01000165">
    <property type="protein sequence ID" value="SJM96119.1"/>
    <property type="molecule type" value="Genomic_DNA"/>
</dbReference>
<dbReference type="InterPro" id="IPR049900">
    <property type="entry name" value="PKS_mFAS_DH"/>
</dbReference>
<dbReference type="SUPFAM" id="SSF55048">
    <property type="entry name" value="Probable ACP-binding domain of malonyl-CoA ACP transacylase"/>
    <property type="match status" value="1"/>
</dbReference>
<dbReference type="PANTHER" id="PTHR43775">
    <property type="entry name" value="FATTY ACID SYNTHASE"/>
    <property type="match status" value="1"/>
</dbReference>
<dbReference type="Gene3D" id="1.10.1200.10">
    <property type="entry name" value="ACP-like"/>
    <property type="match status" value="1"/>
</dbReference>
<dbReference type="GO" id="GO:0031177">
    <property type="term" value="F:phosphopantetheine binding"/>
    <property type="evidence" value="ECO:0007669"/>
    <property type="project" value="InterPro"/>
</dbReference>
<dbReference type="InterPro" id="IPR014031">
    <property type="entry name" value="Ketoacyl_synth_C"/>
</dbReference>
<dbReference type="Gene3D" id="3.40.47.10">
    <property type="match status" value="1"/>
</dbReference>
<dbReference type="InterPro" id="IPR002364">
    <property type="entry name" value="Quin_OxRdtase/zeta-crystal_CS"/>
</dbReference>
<gene>
    <name evidence="11" type="ORF">CRENPOLYSF1_850023</name>
</gene>
<dbReference type="FunFam" id="3.40.366.10:FF:000002">
    <property type="entry name" value="Probable polyketide synthase 2"/>
    <property type="match status" value="1"/>
</dbReference>
<keyword evidence="2" id="KW-0596">Phosphopantetheine</keyword>
<dbReference type="InterPro" id="IPR049551">
    <property type="entry name" value="PKS_DH_C"/>
</dbReference>
<dbReference type="PROSITE" id="PS52019">
    <property type="entry name" value="PKS_MFAS_DH"/>
    <property type="match status" value="1"/>
</dbReference>
<reference evidence="12" key="1">
    <citation type="submission" date="2017-02" db="EMBL/GenBank/DDBJ databases">
        <authorList>
            <person name="Daims H."/>
        </authorList>
    </citation>
    <scope>NUCLEOTIDE SEQUENCE [LARGE SCALE GENOMIC DNA]</scope>
</reference>
<dbReference type="InterPro" id="IPR042104">
    <property type="entry name" value="PKS_dehydratase_sf"/>
</dbReference>
<feature type="region of interest" description="C-terminal hotdog fold" evidence="7">
    <location>
        <begin position="1069"/>
        <end position="1208"/>
    </location>
</feature>
<dbReference type="FunFam" id="3.40.47.10:FF:000019">
    <property type="entry name" value="Polyketide synthase type I"/>
    <property type="match status" value="1"/>
</dbReference>
<dbReference type="InterPro" id="IPR015421">
    <property type="entry name" value="PyrdxlP-dep_Trfase_major"/>
</dbReference>
<dbReference type="Gene3D" id="3.40.50.720">
    <property type="entry name" value="NAD(P)-binding Rossmann-like Domain"/>
    <property type="match status" value="3"/>
</dbReference>
<evidence type="ECO:0000259" key="10">
    <source>
        <dbReference type="PROSITE" id="PS52019"/>
    </source>
</evidence>
<proteinExistence type="inferred from homology"/>
<dbReference type="InterPro" id="IPR009081">
    <property type="entry name" value="PP-bd_ACP"/>
</dbReference>
<evidence type="ECO:0000256" key="7">
    <source>
        <dbReference type="PROSITE-ProRule" id="PRU01363"/>
    </source>
</evidence>
<dbReference type="Pfam" id="PF00698">
    <property type="entry name" value="Acyl_transf_1"/>
    <property type="match status" value="1"/>
</dbReference>
<dbReference type="SMART" id="SM00827">
    <property type="entry name" value="PKS_AT"/>
    <property type="match status" value="1"/>
</dbReference>
<dbReference type="Pfam" id="PF00550">
    <property type="entry name" value="PP-binding"/>
    <property type="match status" value="1"/>
</dbReference>
<dbReference type="SMART" id="SM00822">
    <property type="entry name" value="PKS_KR"/>
    <property type="match status" value="1"/>
</dbReference>
<dbReference type="GO" id="GO:0008270">
    <property type="term" value="F:zinc ion binding"/>
    <property type="evidence" value="ECO:0007669"/>
    <property type="project" value="InterPro"/>
</dbReference>
<dbReference type="Gene3D" id="3.90.180.10">
    <property type="entry name" value="Medium-chain alcohol dehydrogenases, catalytic domain"/>
    <property type="match status" value="1"/>
</dbReference>
<dbReference type="GO" id="GO:0005886">
    <property type="term" value="C:plasma membrane"/>
    <property type="evidence" value="ECO:0007669"/>
    <property type="project" value="TreeGrafter"/>
</dbReference>
<dbReference type="InterPro" id="IPR036291">
    <property type="entry name" value="NAD(P)-bd_dom_sf"/>
</dbReference>
<comment type="function">
    <text evidence="6">Involved in production of the polyketide antibiotic thailandamide.</text>
</comment>
<dbReference type="Pfam" id="PF22621">
    <property type="entry name" value="CurL-like_PKS_C"/>
    <property type="match status" value="1"/>
</dbReference>
<dbReference type="Pfam" id="PF08659">
    <property type="entry name" value="KR"/>
    <property type="match status" value="1"/>
</dbReference>
<dbReference type="InterPro" id="IPR016039">
    <property type="entry name" value="Thiolase-like"/>
</dbReference>
<dbReference type="PANTHER" id="PTHR43775:SF51">
    <property type="entry name" value="INACTIVE PHENOLPHTHIOCEROL SYNTHESIS POLYKETIDE SYNTHASE TYPE I PKS1-RELATED"/>
    <property type="match status" value="1"/>
</dbReference>
<dbReference type="Pfam" id="PF08240">
    <property type="entry name" value="ADH_N"/>
    <property type="match status" value="1"/>
</dbReference>
<evidence type="ECO:0000313" key="12">
    <source>
        <dbReference type="Proteomes" id="UP000195667"/>
    </source>
</evidence>
<dbReference type="InterPro" id="IPR020841">
    <property type="entry name" value="PKS_Beta-ketoAc_synthase_dom"/>
</dbReference>
<dbReference type="InterPro" id="IPR050091">
    <property type="entry name" value="PKS_NRPS_Biosynth_Enz"/>
</dbReference>
<feature type="region of interest" description="N-terminal hotdog fold" evidence="7">
    <location>
        <begin position="928"/>
        <end position="1055"/>
    </location>
</feature>
<dbReference type="SUPFAM" id="SSF53901">
    <property type="entry name" value="Thiolase-like"/>
    <property type="match status" value="1"/>
</dbReference>
<dbReference type="SUPFAM" id="SSF50129">
    <property type="entry name" value="GroES-like"/>
    <property type="match status" value="1"/>
</dbReference>
<dbReference type="SUPFAM" id="SSF53383">
    <property type="entry name" value="PLP-dependent transferases"/>
    <property type="match status" value="1"/>
</dbReference>
<dbReference type="PROSITE" id="PS01162">
    <property type="entry name" value="QOR_ZETA_CRYSTAL"/>
    <property type="match status" value="1"/>
</dbReference>
<dbReference type="PROSITE" id="PS50075">
    <property type="entry name" value="CARRIER"/>
    <property type="match status" value="1"/>
</dbReference>
<evidence type="ECO:0000256" key="3">
    <source>
        <dbReference type="ARBA" id="ARBA00022553"/>
    </source>
</evidence>
<feature type="domain" description="Ketosynthase family 3 (KS3)" evidence="9">
    <location>
        <begin position="32"/>
        <end position="459"/>
    </location>
</feature>
<dbReference type="SUPFAM" id="SSF51735">
    <property type="entry name" value="NAD(P)-binding Rossmann-fold domains"/>
    <property type="match status" value="3"/>
</dbReference>
<evidence type="ECO:0000256" key="2">
    <source>
        <dbReference type="ARBA" id="ARBA00022450"/>
    </source>
</evidence>
<evidence type="ECO:0000313" key="11">
    <source>
        <dbReference type="EMBL" id="SJM96119.1"/>
    </source>
</evidence>
<dbReference type="InterPro" id="IPR049490">
    <property type="entry name" value="C883_1060-like_KR_N"/>
</dbReference>
<dbReference type="CDD" id="cd05195">
    <property type="entry name" value="enoyl_red"/>
    <property type="match status" value="1"/>
</dbReference>
<dbReference type="PROSITE" id="PS52004">
    <property type="entry name" value="KS3_2"/>
    <property type="match status" value="1"/>
</dbReference>
<dbReference type="InterPro" id="IPR004839">
    <property type="entry name" value="Aminotransferase_I/II_large"/>
</dbReference>
<dbReference type="GO" id="GO:0016491">
    <property type="term" value="F:oxidoreductase activity"/>
    <property type="evidence" value="ECO:0007669"/>
    <property type="project" value="InterPro"/>
</dbReference>
<dbReference type="InterPro" id="IPR016036">
    <property type="entry name" value="Malonyl_transacylase_ACP-bd"/>
</dbReference>
<dbReference type="InterPro" id="IPR013154">
    <property type="entry name" value="ADH-like_N"/>
</dbReference>
<dbReference type="GO" id="GO:0004312">
    <property type="term" value="F:fatty acid synthase activity"/>
    <property type="evidence" value="ECO:0007669"/>
    <property type="project" value="TreeGrafter"/>
</dbReference>
<dbReference type="Pfam" id="PF21089">
    <property type="entry name" value="PKS_DH_N"/>
    <property type="match status" value="1"/>
</dbReference>
<dbReference type="SMART" id="SM00823">
    <property type="entry name" value="PKS_PP"/>
    <property type="match status" value="1"/>
</dbReference>
<evidence type="ECO:0000259" key="9">
    <source>
        <dbReference type="PROSITE" id="PS52004"/>
    </source>
</evidence>
<dbReference type="RefSeq" id="WP_087145075.1">
    <property type="nucleotide sequence ID" value="NZ_FUKI01000165.1"/>
</dbReference>
<feature type="active site" description="Proton acceptor; for dehydratase activity" evidence="7">
    <location>
        <position position="960"/>
    </location>
</feature>
<dbReference type="InterPro" id="IPR001227">
    <property type="entry name" value="Ac_transferase_dom_sf"/>
</dbReference>
<dbReference type="InterPro" id="IPR015422">
    <property type="entry name" value="PyrdxlP-dep_Trfase_small"/>
</dbReference>
<keyword evidence="5" id="KW-0511">Multifunctional enzyme</keyword>
<dbReference type="Gene3D" id="3.40.366.10">
    <property type="entry name" value="Malonyl-Coenzyme A Acyl Carrier Protein, domain 2"/>
    <property type="match status" value="1"/>
</dbReference>
<keyword evidence="3" id="KW-0597">Phosphoprotein</keyword>
<dbReference type="Gene3D" id="3.90.1150.10">
    <property type="entry name" value="Aspartate Aminotransferase, domain 1"/>
    <property type="match status" value="1"/>
</dbReference>
<evidence type="ECO:0000256" key="1">
    <source>
        <dbReference type="ARBA" id="ARBA00006484"/>
    </source>
</evidence>
<dbReference type="InterPro" id="IPR014043">
    <property type="entry name" value="Acyl_transferase_dom"/>
</dbReference>
<dbReference type="CDD" id="cd08955">
    <property type="entry name" value="KR_2_FAS_SDR_x"/>
    <property type="match status" value="1"/>
</dbReference>
<dbReference type="SMART" id="SM00829">
    <property type="entry name" value="PKS_ER"/>
    <property type="match status" value="1"/>
</dbReference>
<dbReference type="GO" id="GO:0071770">
    <property type="term" value="P:DIM/DIP cell wall layer assembly"/>
    <property type="evidence" value="ECO:0007669"/>
    <property type="project" value="TreeGrafter"/>
</dbReference>
<dbReference type="Pfam" id="PF00155">
    <property type="entry name" value="Aminotran_1_2"/>
    <property type="match status" value="1"/>
</dbReference>
<feature type="domain" description="Carrier" evidence="8">
    <location>
        <begin position="2072"/>
        <end position="2147"/>
    </location>
</feature>
<comment type="similarity">
    <text evidence="1">Belongs to the short-chain dehydrogenases/reductases (SDR) family.</text>
</comment>
<dbReference type="Pfam" id="PF02801">
    <property type="entry name" value="Ketoacyl-synt_C"/>
    <property type="match status" value="1"/>
</dbReference>
<dbReference type="InterPro" id="IPR016035">
    <property type="entry name" value="Acyl_Trfase/lysoPLipase"/>
</dbReference>
<evidence type="ECO:0000256" key="4">
    <source>
        <dbReference type="ARBA" id="ARBA00022679"/>
    </source>
</evidence>
<dbReference type="FunFam" id="3.40.50.720:FF:000209">
    <property type="entry name" value="Polyketide synthase Pks12"/>
    <property type="match status" value="1"/>
</dbReference>